<protein>
    <submittedName>
        <fullName evidence="3">Uncharacterized protein</fullName>
    </submittedName>
</protein>
<evidence type="ECO:0000256" key="2">
    <source>
        <dbReference type="SAM" id="Phobius"/>
    </source>
</evidence>
<dbReference type="EMBL" id="AMFJ01000565">
    <property type="protein sequence ID" value="EKE27090.1"/>
    <property type="molecule type" value="Genomic_DNA"/>
</dbReference>
<evidence type="ECO:0000256" key="1">
    <source>
        <dbReference type="SAM" id="MobiDB-lite"/>
    </source>
</evidence>
<evidence type="ECO:0000313" key="3">
    <source>
        <dbReference type="EMBL" id="EKE27090.1"/>
    </source>
</evidence>
<feature type="region of interest" description="Disordered" evidence="1">
    <location>
        <begin position="69"/>
        <end position="98"/>
    </location>
</feature>
<comment type="caution">
    <text evidence="3">The sequence shown here is derived from an EMBL/GenBank/DDBJ whole genome shotgun (WGS) entry which is preliminary data.</text>
</comment>
<gene>
    <name evidence="3" type="ORF">ACD_4C00049G0007</name>
</gene>
<dbReference type="AlphaFoldDB" id="K2GUU6"/>
<keyword evidence="2" id="KW-0812">Transmembrane</keyword>
<feature type="transmembrane region" description="Helical" evidence="2">
    <location>
        <begin position="5"/>
        <end position="23"/>
    </location>
</feature>
<reference evidence="3" key="1">
    <citation type="journal article" date="2012" name="Science">
        <title>Fermentation, hydrogen, and sulfur metabolism in multiple uncultivated bacterial phyla.</title>
        <authorList>
            <person name="Wrighton K.C."/>
            <person name="Thomas B.C."/>
            <person name="Sharon I."/>
            <person name="Miller C.S."/>
            <person name="Castelle C.J."/>
            <person name="VerBerkmoes N.C."/>
            <person name="Wilkins M.J."/>
            <person name="Hettich R.L."/>
            <person name="Lipton M.S."/>
            <person name="Williams K.H."/>
            <person name="Long P.E."/>
            <person name="Banfield J.F."/>
        </authorList>
    </citation>
    <scope>NUCLEOTIDE SEQUENCE [LARGE SCALE GENOMIC DNA]</scope>
</reference>
<proteinExistence type="predicted"/>
<feature type="transmembrane region" description="Helical" evidence="2">
    <location>
        <begin position="43"/>
        <end position="61"/>
    </location>
</feature>
<organism evidence="3">
    <name type="scientific">uncultured bacterium</name>
    <name type="common">gcode 4</name>
    <dbReference type="NCBI Taxonomy" id="1234023"/>
    <lineage>
        <taxon>Bacteria</taxon>
        <taxon>environmental samples</taxon>
    </lineage>
</organism>
<name>K2GUU6_9BACT</name>
<keyword evidence="2" id="KW-1133">Transmembrane helix</keyword>
<sequence>MSVILYSALSFIVATIFFLIGFFCSIESKCYDIIGGLISYSESNLGILILVWFLLIFSFLIRDPLKKEKKEEKMNQKEEKEIDLKNEYFKDQRPRSRH</sequence>
<keyword evidence="2" id="KW-0472">Membrane</keyword>
<accession>K2GUU6</accession>